<name>A0A4R1QGP0_9FIRM</name>
<evidence type="ECO:0000313" key="1">
    <source>
        <dbReference type="EMBL" id="TCL52586.1"/>
    </source>
</evidence>
<sequence length="151" mass="17221">MTHVERYQQLLALNEQTAPKDHQYAAAFFVLSFDEELYSLASKPGMITDDGINFPKMRQSKRHLSAPDQHLLSVAHNLFSGHSSCPENPYWVLSQLPAPHYICALQAIGIVGGKLSFEIERGEFVFSDAPLRQTMQFYLETEKMREAFLSR</sequence>
<dbReference type="STRING" id="1650663.GCA_001486665_00030"/>
<dbReference type="Proteomes" id="UP000295184">
    <property type="component" value="Unassembled WGS sequence"/>
</dbReference>
<dbReference type="EMBL" id="SLUM01000044">
    <property type="protein sequence ID" value="TCL52586.1"/>
    <property type="molecule type" value="Genomic_DNA"/>
</dbReference>
<reference evidence="1 2" key="1">
    <citation type="submission" date="2019-03" db="EMBL/GenBank/DDBJ databases">
        <title>Genomic Encyclopedia of Type Strains, Phase IV (KMG-IV): sequencing the most valuable type-strain genomes for metagenomic binning, comparative biology and taxonomic classification.</title>
        <authorList>
            <person name="Goeker M."/>
        </authorList>
    </citation>
    <scope>NUCLEOTIDE SEQUENCE [LARGE SCALE GENOMIC DNA]</scope>
    <source>
        <strain evidence="1 2">DSM 100451</strain>
    </source>
</reference>
<evidence type="ECO:0000313" key="2">
    <source>
        <dbReference type="Proteomes" id="UP000295184"/>
    </source>
</evidence>
<proteinExistence type="predicted"/>
<dbReference type="AlphaFoldDB" id="A0A4R1QGP0"/>
<gene>
    <name evidence="1" type="ORF">EDD77_1443</name>
</gene>
<protein>
    <submittedName>
        <fullName evidence="1">Uncharacterized protein</fullName>
    </submittedName>
</protein>
<dbReference type="RefSeq" id="WP_058962572.1">
    <property type="nucleotide sequence ID" value="NZ_CABKVM010000010.1"/>
</dbReference>
<accession>A0A4R1QGP0</accession>
<organism evidence="1 2">
    <name type="scientific">Allofournierella massiliensis</name>
    <dbReference type="NCBI Taxonomy" id="1650663"/>
    <lineage>
        <taxon>Bacteria</taxon>
        <taxon>Bacillati</taxon>
        <taxon>Bacillota</taxon>
        <taxon>Clostridia</taxon>
        <taxon>Eubacteriales</taxon>
        <taxon>Oscillospiraceae</taxon>
        <taxon>Allofournierella</taxon>
    </lineage>
</organism>
<comment type="caution">
    <text evidence="1">The sequence shown here is derived from an EMBL/GenBank/DDBJ whole genome shotgun (WGS) entry which is preliminary data.</text>
</comment>